<protein>
    <submittedName>
        <fullName evidence="2">Uncharacterized protein</fullName>
    </submittedName>
</protein>
<sequence length="64" mass="6996">MTEAAPLGRRHHHHHPSPTLRSPTPTAPILNRPSSIHASHSSPPGGSPIAREHPRGKEIEYLMT</sequence>
<reference evidence="2 3" key="1">
    <citation type="submission" date="2019-05" db="EMBL/GenBank/DDBJ databases">
        <title>Another draft genome of Portunus trituberculatus and its Hox gene families provides insights of decapod evolution.</title>
        <authorList>
            <person name="Jeong J.-H."/>
            <person name="Song I."/>
            <person name="Kim S."/>
            <person name="Choi T."/>
            <person name="Kim D."/>
            <person name="Ryu S."/>
            <person name="Kim W."/>
        </authorList>
    </citation>
    <scope>NUCLEOTIDE SEQUENCE [LARGE SCALE GENOMIC DNA]</scope>
    <source>
        <tissue evidence="2">Muscle</tissue>
    </source>
</reference>
<feature type="compositionally biased region" description="Basic and acidic residues" evidence="1">
    <location>
        <begin position="50"/>
        <end position="64"/>
    </location>
</feature>
<feature type="compositionally biased region" description="Low complexity" evidence="1">
    <location>
        <begin position="33"/>
        <end position="49"/>
    </location>
</feature>
<dbReference type="EMBL" id="VSRR010006205">
    <property type="protein sequence ID" value="MPC44277.1"/>
    <property type="molecule type" value="Genomic_DNA"/>
</dbReference>
<dbReference type="Proteomes" id="UP000324222">
    <property type="component" value="Unassembled WGS sequence"/>
</dbReference>
<proteinExistence type="predicted"/>
<comment type="caution">
    <text evidence="2">The sequence shown here is derived from an EMBL/GenBank/DDBJ whole genome shotgun (WGS) entry which is preliminary data.</text>
</comment>
<dbReference type="AlphaFoldDB" id="A0A5B7FFH0"/>
<name>A0A5B7FFH0_PORTR</name>
<gene>
    <name evidence="2" type="ORF">E2C01_037947</name>
</gene>
<keyword evidence="3" id="KW-1185">Reference proteome</keyword>
<feature type="region of interest" description="Disordered" evidence="1">
    <location>
        <begin position="1"/>
        <end position="64"/>
    </location>
</feature>
<organism evidence="2 3">
    <name type="scientific">Portunus trituberculatus</name>
    <name type="common">Swimming crab</name>
    <name type="synonym">Neptunus trituberculatus</name>
    <dbReference type="NCBI Taxonomy" id="210409"/>
    <lineage>
        <taxon>Eukaryota</taxon>
        <taxon>Metazoa</taxon>
        <taxon>Ecdysozoa</taxon>
        <taxon>Arthropoda</taxon>
        <taxon>Crustacea</taxon>
        <taxon>Multicrustacea</taxon>
        <taxon>Malacostraca</taxon>
        <taxon>Eumalacostraca</taxon>
        <taxon>Eucarida</taxon>
        <taxon>Decapoda</taxon>
        <taxon>Pleocyemata</taxon>
        <taxon>Brachyura</taxon>
        <taxon>Eubrachyura</taxon>
        <taxon>Portunoidea</taxon>
        <taxon>Portunidae</taxon>
        <taxon>Portuninae</taxon>
        <taxon>Portunus</taxon>
    </lineage>
</organism>
<evidence type="ECO:0000256" key="1">
    <source>
        <dbReference type="SAM" id="MobiDB-lite"/>
    </source>
</evidence>
<evidence type="ECO:0000313" key="3">
    <source>
        <dbReference type="Proteomes" id="UP000324222"/>
    </source>
</evidence>
<evidence type="ECO:0000313" key="2">
    <source>
        <dbReference type="EMBL" id="MPC44277.1"/>
    </source>
</evidence>
<accession>A0A5B7FFH0</accession>